<dbReference type="OrthoDB" id="369674at2"/>
<proteinExistence type="predicted"/>
<protein>
    <submittedName>
        <fullName evidence="1">Uncharacterized protein</fullName>
    </submittedName>
</protein>
<comment type="caution">
    <text evidence="1">The sequence shown here is derived from an EMBL/GenBank/DDBJ whole genome shotgun (WGS) entry which is preliminary data.</text>
</comment>
<name>A0A5C5XM98_9PLAN</name>
<reference evidence="1 2" key="1">
    <citation type="submission" date="2019-02" db="EMBL/GenBank/DDBJ databases">
        <title>Deep-cultivation of Planctomycetes and their phenomic and genomic characterization uncovers novel biology.</title>
        <authorList>
            <person name="Wiegand S."/>
            <person name="Jogler M."/>
            <person name="Boedeker C."/>
            <person name="Pinto D."/>
            <person name="Vollmers J."/>
            <person name="Rivas-Marin E."/>
            <person name="Kohn T."/>
            <person name="Peeters S.H."/>
            <person name="Heuer A."/>
            <person name="Rast P."/>
            <person name="Oberbeckmann S."/>
            <person name="Bunk B."/>
            <person name="Jeske O."/>
            <person name="Meyerdierks A."/>
            <person name="Storesund J.E."/>
            <person name="Kallscheuer N."/>
            <person name="Luecker S."/>
            <person name="Lage O.M."/>
            <person name="Pohl T."/>
            <person name="Merkel B.J."/>
            <person name="Hornburger P."/>
            <person name="Mueller R.-W."/>
            <person name="Bruemmer F."/>
            <person name="Labrenz M."/>
            <person name="Spormann A.M."/>
            <person name="Op Den Camp H."/>
            <person name="Overmann J."/>
            <person name="Amann R."/>
            <person name="Jetten M.S.M."/>
            <person name="Mascher T."/>
            <person name="Medema M.H."/>
            <person name="Devos D.P."/>
            <person name="Kaster A.-K."/>
            <person name="Ovreas L."/>
            <person name="Rohde M."/>
            <person name="Galperin M.Y."/>
            <person name="Jogler C."/>
        </authorList>
    </citation>
    <scope>NUCLEOTIDE SEQUENCE [LARGE SCALE GENOMIC DNA]</scope>
    <source>
        <strain evidence="1 2">Pan54</strain>
    </source>
</reference>
<dbReference type="EMBL" id="SJPG01000001">
    <property type="protein sequence ID" value="TWT62862.1"/>
    <property type="molecule type" value="Genomic_DNA"/>
</dbReference>
<accession>A0A5C5XM98</accession>
<organism evidence="1 2">
    <name type="scientific">Rubinisphaera italica</name>
    <dbReference type="NCBI Taxonomy" id="2527969"/>
    <lineage>
        <taxon>Bacteria</taxon>
        <taxon>Pseudomonadati</taxon>
        <taxon>Planctomycetota</taxon>
        <taxon>Planctomycetia</taxon>
        <taxon>Planctomycetales</taxon>
        <taxon>Planctomycetaceae</taxon>
        <taxon>Rubinisphaera</taxon>
    </lineage>
</organism>
<dbReference type="AlphaFoldDB" id="A0A5C5XM98"/>
<keyword evidence="2" id="KW-1185">Reference proteome</keyword>
<evidence type="ECO:0000313" key="2">
    <source>
        <dbReference type="Proteomes" id="UP000316095"/>
    </source>
</evidence>
<sequence>MLELRGQSDAVQFDRLLDDLLGPDRDANIFEPFEAKPEANEVDQSLEQKLRLLEYDLLKSIEIESARVERQPTSENYDLHIILRPGSIRWSEFSVRLAPFNSKDMEAQPLSNEGPFVFCFENINESNLSLFLRFEIYHEGERLRQFLMKINIDGMPTSRVSRIIQSIIKDSNLFFEYLRFLLADEFDKNNVSGSDNKSGTNAKDVQIWDIQTPIFEQLLISASRRPGRLKEIDDVIRHLTQDMVDEKKVVPPEFVSFWNAFRQMVPQPQEPFST</sequence>
<gene>
    <name evidence="1" type="ORF">Pan54_36080</name>
</gene>
<dbReference type="Proteomes" id="UP000316095">
    <property type="component" value="Unassembled WGS sequence"/>
</dbReference>
<evidence type="ECO:0000313" key="1">
    <source>
        <dbReference type="EMBL" id="TWT62862.1"/>
    </source>
</evidence>
<dbReference type="RefSeq" id="WP_146504676.1">
    <property type="nucleotide sequence ID" value="NZ_SJPG01000001.1"/>
</dbReference>